<keyword evidence="1" id="KW-0304">Gas vesicle</keyword>
<dbReference type="PANTHER" id="PTHR35344:SF4">
    <property type="entry name" value="GAS VESICLE PROTEIN A1"/>
    <property type="match status" value="1"/>
</dbReference>
<dbReference type="PANTHER" id="PTHR35344">
    <property type="entry name" value="GAS VESICLE STRUCTURAL PROTEIN 2-RELATED"/>
    <property type="match status" value="1"/>
</dbReference>
<dbReference type="Proteomes" id="UP000302139">
    <property type="component" value="Unassembled WGS sequence"/>
</dbReference>
<evidence type="ECO:0000313" key="6">
    <source>
        <dbReference type="EMBL" id="GDY79764.1"/>
    </source>
</evidence>
<dbReference type="GO" id="GO:0031411">
    <property type="term" value="C:gas vesicle"/>
    <property type="evidence" value="ECO:0007669"/>
    <property type="project" value="UniProtKB-SubCell"/>
</dbReference>
<dbReference type="RefSeq" id="WP_010982030.1">
    <property type="nucleotide sequence ID" value="NZ_BAABTN010000004.1"/>
</dbReference>
<evidence type="ECO:0000256" key="2">
    <source>
        <dbReference type="ARBA" id="ARBA00035108"/>
    </source>
</evidence>
<dbReference type="EMBL" id="BJHY01000002">
    <property type="protein sequence ID" value="GDY79764.1"/>
    <property type="molecule type" value="Genomic_DNA"/>
</dbReference>
<accession>A0A4D4MD15</accession>
<evidence type="ECO:0000313" key="8">
    <source>
        <dbReference type="Proteomes" id="UP000302139"/>
    </source>
</evidence>
<evidence type="ECO:0000256" key="3">
    <source>
        <dbReference type="ARBA" id="ARBA00035646"/>
    </source>
</evidence>
<gene>
    <name evidence="5" type="ORF">SAV14893_089020</name>
    <name evidence="6" type="ORF">SAV31267_092490</name>
</gene>
<evidence type="ECO:0000313" key="5">
    <source>
        <dbReference type="EMBL" id="GDY69509.1"/>
    </source>
</evidence>
<reference evidence="5 8" key="2">
    <citation type="submission" date="2019-04" db="EMBL/GenBank/DDBJ databases">
        <title>Draft genome sequences of Streptomyces avermitilis NBRC 14893.</title>
        <authorList>
            <person name="Komaki H."/>
            <person name="Tamura T."/>
            <person name="Hosoyama A."/>
        </authorList>
    </citation>
    <scope>NUCLEOTIDE SEQUENCE [LARGE SCALE GENOMIC DNA]</scope>
    <source>
        <strain evidence="5 8">NBRC 14893</strain>
    </source>
</reference>
<evidence type="ECO:0008006" key="9">
    <source>
        <dbReference type="Google" id="ProtNLM"/>
    </source>
</evidence>
<comment type="similarity">
    <text evidence="3">Belongs to the gas vesicle GvpA family.</text>
</comment>
<name>A0A4D4MD15_STRAX</name>
<evidence type="ECO:0000256" key="1">
    <source>
        <dbReference type="ARBA" id="ARBA00022987"/>
    </source>
</evidence>
<dbReference type="GO" id="GO:0005198">
    <property type="term" value="F:structural molecule activity"/>
    <property type="evidence" value="ECO:0007669"/>
    <property type="project" value="InterPro"/>
</dbReference>
<dbReference type="GeneID" id="41537731"/>
<dbReference type="InterPro" id="IPR000638">
    <property type="entry name" value="Gas-vesicle_GvpA-like"/>
</dbReference>
<protein>
    <recommendedName>
        <fullName evidence="9">Gas vesicle protein</fullName>
    </recommendedName>
</protein>
<evidence type="ECO:0000256" key="4">
    <source>
        <dbReference type="SAM" id="MobiDB-lite"/>
    </source>
</evidence>
<dbReference type="STRING" id="33903.AQJ43_31290"/>
<proteinExistence type="inferred from homology"/>
<feature type="region of interest" description="Disordered" evidence="4">
    <location>
        <begin position="69"/>
        <end position="95"/>
    </location>
</feature>
<sequence length="95" mass="9959">MMTDPSDFGPAKPRPPDRGSLPDRQVALIDLLDRLLTGGIVITGDVTLSIADIDLVRISLRALIASIGTTTPSPWSRGGPLPVTSPGHPDQLPSP</sequence>
<dbReference type="InterPro" id="IPR050530">
    <property type="entry name" value="GvpA"/>
</dbReference>
<comment type="caution">
    <text evidence="5">The sequence shown here is derived from an EMBL/GenBank/DDBJ whole genome shotgun (WGS) entry which is preliminary data.</text>
</comment>
<dbReference type="Proteomes" id="UP000299211">
    <property type="component" value="Unassembled WGS sequence"/>
</dbReference>
<comment type="subcellular location">
    <subcellularLocation>
        <location evidence="2">Gas vesicle</location>
    </subcellularLocation>
</comment>
<reference evidence="6 7" key="1">
    <citation type="submission" date="2019-04" db="EMBL/GenBank/DDBJ databases">
        <title>Draft genome sequences of Streptomyces avermitilis ATCC 31267.</title>
        <authorList>
            <person name="Komaki H."/>
            <person name="Tamura T."/>
            <person name="Hosoyama A."/>
        </authorList>
    </citation>
    <scope>NUCLEOTIDE SEQUENCE [LARGE SCALE GENOMIC DNA]</scope>
    <source>
        <strain evidence="6 7">ATCC 31267</strain>
    </source>
</reference>
<feature type="region of interest" description="Disordered" evidence="4">
    <location>
        <begin position="1"/>
        <end position="22"/>
    </location>
</feature>
<dbReference type="AlphaFoldDB" id="A0A4D4MD15"/>
<dbReference type="EMBL" id="BJHX01000002">
    <property type="protein sequence ID" value="GDY69509.1"/>
    <property type="molecule type" value="Genomic_DNA"/>
</dbReference>
<evidence type="ECO:0000313" key="7">
    <source>
        <dbReference type="Proteomes" id="UP000299211"/>
    </source>
</evidence>
<dbReference type="GO" id="GO:0012506">
    <property type="term" value="C:vesicle membrane"/>
    <property type="evidence" value="ECO:0007669"/>
    <property type="project" value="InterPro"/>
</dbReference>
<dbReference type="Pfam" id="PF00741">
    <property type="entry name" value="Gas_vesicle"/>
    <property type="match status" value="1"/>
</dbReference>
<organism evidence="5 8">
    <name type="scientific">Streptomyces avermitilis</name>
    <dbReference type="NCBI Taxonomy" id="33903"/>
    <lineage>
        <taxon>Bacteria</taxon>
        <taxon>Bacillati</taxon>
        <taxon>Actinomycetota</taxon>
        <taxon>Actinomycetes</taxon>
        <taxon>Kitasatosporales</taxon>
        <taxon>Streptomycetaceae</taxon>
        <taxon>Streptomyces</taxon>
    </lineage>
</organism>